<comment type="caution">
    <text evidence="1">The sequence shown here is derived from an EMBL/GenBank/DDBJ whole genome shotgun (WGS) entry which is preliminary data.</text>
</comment>
<evidence type="ECO:0000313" key="2">
    <source>
        <dbReference type="Proteomes" id="UP001299546"/>
    </source>
</evidence>
<dbReference type="RefSeq" id="WP_154670296.1">
    <property type="nucleotide sequence ID" value="NZ_JAJCIQ010000009.1"/>
</dbReference>
<name>A0ABS8DKF2_9FIRM</name>
<accession>A0ABS8DKF2</accession>
<reference evidence="1 2" key="1">
    <citation type="submission" date="2021-10" db="EMBL/GenBank/DDBJ databases">
        <title>Collection of gut derived symbiotic bacterial strains cultured from healthy donors.</title>
        <authorList>
            <person name="Lin H."/>
            <person name="Littmann E."/>
            <person name="Kohout C."/>
            <person name="Pamer E.G."/>
        </authorList>
    </citation>
    <scope>NUCLEOTIDE SEQUENCE [LARGE SCALE GENOMIC DNA]</scope>
    <source>
        <strain evidence="1 2">DFI.1.165</strain>
    </source>
</reference>
<protein>
    <submittedName>
        <fullName evidence="1">Uncharacterized protein</fullName>
    </submittedName>
</protein>
<evidence type="ECO:0000313" key="1">
    <source>
        <dbReference type="EMBL" id="MCB7388224.1"/>
    </source>
</evidence>
<sequence>MMDMSDTKQAKLPANSIRICFRERRPECFQGWICGVACKDVVEFYDAADLIIKIDSVYNRIGHPQPHQILRSFGETDEPCAYCGQPERYHTDEEIKAMHGEEGTFEMLMLTRHSAEWQGMLTCMESGKRGKFATTLECIRLLNEGLRSDCHG</sequence>
<dbReference type="EMBL" id="JAJCIS010000009">
    <property type="protein sequence ID" value="MCB7388224.1"/>
    <property type="molecule type" value="Genomic_DNA"/>
</dbReference>
<proteinExistence type="predicted"/>
<gene>
    <name evidence="1" type="ORF">LIZ65_13110</name>
</gene>
<keyword evidence="2" id="KW-1185">Reference proteome</keyword>
<dbReference type="Proteomes" id="UP001299546">
    <property type="component" value="Unassembled WGS sequence"/>
</dbReference>
<organism evidence="1 2">
    <name type="scientific">Bariatricus massiliensis</name>
    <dbReference type="NCBI Taxonomy" id="1745713"/>
    <lineage>
        <taxon>Bacteria</taxon>
        <taxon>Bacillati</taxon>
        <taxon>Bacillota</taxon>
        <taxon>Clostridia</taxon>
        <taxon>Lachnospirales</taxon>
        <taxon>Lachnospiraceae</taxon>
        <taxon>Bariatricus</taxon>
    </lineage>
</organism>